<dbReference type="SUPFAM" id="SSF55785">
    <property type="entry name" value="PYP-like sensor domain (PAS domain)"/>
    <property type="match status" value="2"/>
</dbReference>
<dbReference type="PROSITE" id="PS50112">
    <property type="entry name" value="PAS"/>
    <property type="match status" value="1"/>
</dbReference>
<name>A0A0F9CPM6_9ZZZZ</name>
<dbReference type="PANTHER" id="PTHR44757:SF2">
    <property type="entry name" value="BIOFILM ARCHITECTURE MAINTENANCE PROTEIN MBAA"/>
    <property type="match status" value="1"/>
</dbReference>
<protein>
    <recommendedName>
        <fullName evidence="4">PAS domain-containing protein</fullName>
    </recommendedName>
</protein>
<comment type="caution">
    <text evidence="3">The sequence shown here is derived from an EMBL/GenBank/DDBJ whole genome shotgun (WGS) entry which is preliminary data.</text>
</comment>
<evidence type="ECO:0000259" key="2">
    <source>
        <dbReference type="PROSITE" id="PS50113"/>
    </source>
</evidence>
<dbReference type="Pfam" id="PF08448">
    <property type="entry name" value="PAS_4"/>
    <property type="match status" value="1"/>
</dbReference>
<dbReference type="PANTHER" id="PTHR44757">
    <property type="entry name" value="DIGUANYLATE CYCLASE DGCP"/>
    <property type="match status" value="1"/>
</dbReference>
<dbReference type="InterPro" id="IPR052155">
    <property type="entry name" value="Biofilm_reg_signaling"/>
</dbReference>
<feature type="domain" description="PAC" evidence="2">
    <location>
        <begin position="332"/>
        <end position="382"/>
    </location>
</feature>
<evidence type="ECO:0000313" key="3">
    <source>
        <dbReference type="EMBL" id="KKL07621.1"/>
    </source>
</evidence>
<reference evidence="3" key="1">
    <citation type="journal article" date="2015" name="Nature">
        <title>Complex archaea that bridge the gap between prokaryotes and eukaryotes.</title>
        <authorList>
            <person name="Spang A."/>
            <person name="Saw J.H."/>
            <person name="Jorgensen S.L."/>
            <person name="Zaremba-Niedzwiedzka K."/>
            <person name="Martijn J."/>
            <person name="Lind A.E."/>
            <person name="van Eijk R."/>
            <person name="Schleper C."/>
            <person name="Guy L."/>
            <person name="Ettema T.J."/>
        </authorList>
    </citation>
    <scope>NUCLEOTIDE SEQUENCE</scope>
</reference>
<feature type="non-terminal residue" evidence="3">
    <location>
        <position position="1"/>
    </location>
</feature>
<evidence type="ECO:0008006" key="4">
    <source>
        <dbReference type="Google" id="ProtNLM"/>
    </source>
</evidence>
<proteinExistence type="predicted"/>
<dbReference type="InterPro" id="IPR000700">
    <property type="entry name" value="PAS-assoc_C"/>
</dbReference>
<dbReference type="NCBIfam" id="TIGR00229">
    <property type="entry name" value="sensory_box"/>
    <property type="match status" value="2"/>
</dbReference>
<dbReference type="InterPro" id="IPR013656">
    <property type="entry name" value="PAS_4"/>
</dbReference>
<feature type="domain" description="PAS" evidence="1">
    <location>
        <begin position="127"/>
        <end position="172"/>
    </location>
</feature>
<sequence>IMLLSGHIDAIVYPEPVLMRTATDLRLQNTIKTVGKPMLEVKRGIAVRKDNLELQGLLEKAVEKCIGSDKHKVIYQKWYGNPIPFWTARRVGFTSLSLLVVSILLMGIWKHKSVLRINRKLLNSEKDLSNFKQTLDNTFDCVFMFEPDTLKFTYINKGALEQVGYSYDELLNMTPLDIKPAFTGDLFREMVAPLLDGTKPYHTFETVHRHKNGNDIPVEIVLQFISSTYERGKFVAIVRDITARKIAEEKIRESDLRYRTVFENSKDGISIYERAETSERRLIDCNPSYVRMSGRTREELLAAEDIRTMQATENPEFDTAAIQQKIVNEQPYWGTFSWRRPDGKENYIEYEAVPLKIAGNTYIYVIDRDITARKKADDELRELAHDLGERVKEQKCLYNISKLDERPEVGLDEIIQGVADNIPPGWHYPDITCAMITINGKEYKTANFKETDWKQSSDIYSQGARIGSLT</sequence>
<dbReference type="PROSITE" id="PS50113">
    <property type="entry name" value="PAC"/>
    <property type="match status" value="2"/>
</dbReference>
<evidence type="ECO:0000259" key="1">
    <source>
        <dbReference type="PROSITE" id="PS50112"/>
    </source>
</evidence>
<dbReference type="Gene3D" id="3.30.450.20">
    <property type="entry name" value="PAS domain"/>
    <property type="match status" value="2"/>
</dbReference>
<gene>
    <name evidence="3" type="ORF">LCGC14_2584180</name>
</gene>
<dbReference type="AlphaFoldDB" id="A0A0F9CPM6"/>
<feature type="non-terminal residue" evidence="3">
    <location>
        <position position="470"/>
    </location>
</feature>
<dbReference type="InterPro" id="IPR000014">
    <property type="entry name" value="PAS"/>
</dbReference>
<organism evidence="3">
    <name type="scientific">marine sediment metagenome</name>
    <dbReference type="NCBI Taxonomy" id="412755"/>
    <lineage>
        <taxon>unclassified sequences</taxon>
        <taxon>metagenomes</taxon>
        <taxon>ecological metagenomes</taxon>
    </lineage>
</organism>
<dbReference type="SUPFAM" id="SSF53850">
    <property type="entry name" value="Periplasmic binding protein-like II"/>
    <property type="match status" value="1"/>
</dbReference>
<dbReference type="Gene3D" id="3.40.190.10">
    <property type="entry name" value="Periplasmic binding protein-like II"/>
    <property type="match status" value="2"/>
</dbReference>
<dbReference type="SMART" id="SM00091">
    <property type="entry name" value="PAS"/>
    <property type="match status" value="2"/>
</dbReference>
<dbReference type="InterPro" id="IPR035965">
    <property type="entry name" value="PAS-like_dom_sf"/>
</dbReference>
<dbReference type="CDD" id="cd00130">
    <property type="entry name" value="PAS"/>
    <property type="match status" value="2"/>
</dbReference>
<feature type="domain" description="PAC" evidence="2">
    <location>
        <begin position="202"/>
        <end position="253"/>
    </location>
</feature>
<dbReference type="EMBL" id="LAZR01043213">
    <property type="protein sequence ID" value="KKL07621.1"/>
    <property type="molecule type" value="Genomic_DNA"/>
</dbReference>
<dbReference type="Pfam" id="PF13188">
    <property type="entry name" value="PAS_8"/>
    <property type="match status" value="1"/>
</dbReference>
<accession>A0A0F9CPM6</accession>